<keyword evidence="2" id="KW-0547">Nucleotide-binding</keyword>
<dbReference type="AlphaFoldDB" id="A0AA35XGF3"/>
<dbReference type="GO" id="GO:0006629">
    <property type="term" value="P:lipid metabolic process"/>
    <property type="evidence" value="ECO:0007669"/>
    <property type="project" value="UniProtKB-KW"/>
</dbReference>
<dbReference type="InterPro" id="IPR050856">
    <property type="entry name" value="Biotin_carboxylase_complex"/>
</dbReference>
<dbReference type="SMART" id="SM00878">
    <property type="entry name" value="Biotin_carb_C"/>
    <property type="match status" value="1"/>
</dbReference>
<dbReference type="GO" id="GO:0004658">
    <property type="term" value="F:propionyl-CoA carboxylase activity"/>
    <property type="evidence" value="ECO:0007669"/>
    <property type="project" value="TreeGrafter"/>
</dbReference>
<evidence type="ECO:0000259" key="6">
    <source>
        <dbReference type="PROSITE" id="PS50979"/>
    </source>
</evidence>
<dbReference type="Pfam" id="PF18140">
    <property type="entry name" value="PCC_BT"/>
    <property type="match status" value="1"/>
</dbReference>
<keyword evidence="1" id="KW-0436">Ligase</keyword>
<dbReference type="InterPro" id="IPR005482">
    <property type="entry name" value="Biotin_COase_C"/>
</dbReference>
<dbReference type="Gene3D" id="3.30.470.20">
    <property type="entry name" value="ATP-grasp fold, B domain"/>
    <property type="match status" value="1"/>
</dbReference>
<accession>A0AA35XGF3</accession>
<dbReference type="Pfam" id="PF02786">
    <property type="entry name" value="CPSase_L_D2"/>
    <property type="match status" value="1"/>
</dbReference>
<evidence type="ECO:0000256" key="4">
    <source>
        <dbReference type="ARBA" id="ARBA00023098"/>
    </source>
</evidence>
<dbReference type="GO" id="GO:0005739">
    <property type="term" value="C:mitochondrion"/>
    <property type="evidence" value="ECO:0007669"/>
    <property type="project" value="TreeGrafter"/>
</dbReference>
<keyword evidence="8" id="KW-1185">Reference proteome</keyword>
<evidence type="ECO:0000313" key="8">
    <source>
        <dbReference type="Proteomes" id="UP001174909"/>
    </source>
</evidence>
<evidence type="ECO:0000256" key="1">
    <source>
        <dbReference type="ARBA" id="ARBA00022598"/>
    </source>
</evidence>
<proteinExistence type="predicted"/>
<dbReference type="SUPFAM" id="SSF56059">
    <property type="entry name" value="Glutathione synthetase ATP-binding domain-like"/>
    <property type="match status" value="1"/>
</dbReference>
<dbReference type="SUPFAM" id="SSF51246">
    <property type="entry name" value="Rudiment single hybrid motif"/>
    <property type="match status" value="1"/>
</dbReference>
<dbReference type="PANTHER" id="PTHR18866">
    <property type="entry name" value="CARBOXYLASE:PYRUVATE/ACETYL-COA/PROPIONYL-COA CARBOXYLASE"/>
    <property type="match status" value="1"/>
</dbReference>
<feature type="domain" description="Biotin carboxylation" evidence="6">
    <location>
        <begin position="1"/>
        <end position="161"/>
    </location>
</feature>
<dbReference type="InterPro" id="IPR005479">
    <property type="entry name" value="CPAse_ATP-bd"/>
</dbReference>
<keyword evidence="3" id="KW-0067">ATP-binding</keyword>
<evidence type="ECO:0000256" key="5">
    <source>
        <dbReference type="ARBA" id="ARBA00023267"/>
    </source>
</evidence>
<dbReference type="GO" id="GO:0005524">
    <property type="term" value="F:ATP binding"/>
    <property type="evidence" value="ECO:0007669"/>
    <property type="project" value="UniProtKB-KW"/>
</dbReference>
<comment type="caution">
    <text evidence="7">The sequence shown here is derived from an EMBL/GenBank/DDBJ whole genome shotgun (WGS) entry which is preliminary data.</text>
</comment>
<keyword evidence="4" id="KW-0443">Lipid metabolism</keyword>
<evidence type="ECO:0000256" key="2">
    <source>
        <dbReference type="ARBA" id="ARBA00022741"/>
    </source>
</evidence>
<protein>
    <submittedName>
        <fullName evidence="7">Propionyl-CoA carboxylase alpha chain, mitochondrial</fullName>
    </submittedName>
</protein>
<evidence type="ECO:0000313" key="7">
    <source>
        <dbReference type="EMBL" id="CAI8056514.1"/>
    </source>
</evidence>
<name>A0AA35XGF3_GEOBA</name>
<dbReference type="EMBL" id="CASHTH010004365">
    <property type="protein sequence ID" value="CAI8056514.1"/>
    <property type="molecule type" value="Genomic_DNA"/>
</dbReference>
<dbReference type="PROSITE" id="PS50979">
    <property type="entry name" value="BC"/>
    <property type="match status" value="1"/>
</dbReference>
<reference evidence="7" key="1">
    <citation type="submission" date="2023-03" db="EMBL/GenBank/DDBJ databases">
        <authorList>
            <person name="Steffen K."/>
            <person name="Cardenas P."/>
        </authorList>
    </citation>
    <scope>NUCLEOTIDE SEQUENCE</scope>
</reference>
<dbReference type="Proteomes" id="UP001174909">
    <property type="component" value="Unassembled WGS sequence"/>
</dbReference>
<sequence>MNTRLQVEHPITELITGVDIVREMINVASGCPLSLKQEDIGINGWAVECRVYAEDPVRFLPSIGYLSTYKEPLNAPGLENVRVDTGIVEGSTISMFYDPMISKLVTHGETRDEALATMAKALDHYCIQGVNHNIPVLRDIITQPRFVSGDITTNFIPEVYPDGFKGRVLSEGEKDELVAAACYMHISREDTAKQFLNQERQSETVDLEPQDWELVVKCEEESVPVRCGWSEDGLEVSLEGKEEPLTISTDWRLGEPMMLADVDGREVAVQYEARRGRRLFLRHYGNKYEVVVYDPQSAELSRHIPRERLCELVEEEK</sequence>
<dbReference type="Gene3D" id="3.30.700.30">
    <property type="match status" value="1"/>
</dbReference>
<dbReference type="InterPro" id="IPR011054">
    <property type="entry name" value="Rudment_hybrid_motif"/>
</dbReference>
<gene>
    <name evidence="7" type="ORF">GBAR_LOCUS30799</name>
</gene>
<dbReference type="PANTHER" id="PTHR18866:SF33">
    <property type="entry name" value="METHYLCROTONOYL-COA CARBOXYLASE SUBUNIT ALPHA, MITOCHONDRIAL-RELATED"/>
    <property type="match status" value="1"/>
</dbReference>
<dbReference type="InterPro" id="IPR011764">
    <property type="entry name" value="Biotin_carboxylation_dom"/>
</dbReference>
<dbReference type="Pfam" id="PF02785">
    <property type="entry name" value="Biotin_carb_C"/>
    <property type="match status" value="1"/>
</dbReference>
<keyword evidence="5" id="KW-0092">Biotin</keyword>
<dbReference type="InterPro" id="IPR041265">
    <property type="entry name" value="PCC_BT"/>
</dbReference>
<organism evidence="7 8">
    <name type="scientific">Geodia barretti</name>
    <name type="common">Barrett's horny sponge</name>
    <dbReference type="NCBI Taxonomy" id="519541"/>
    <lineage>
        <taxon>Eukaryota</taxon>
        <taxon>Metazoa</taxon>
        <taxon>Porifera</taxon>
        <taxon>Demospongiae</taxon>
        <taxon>Heteroscleromorpha</taxon>
        <taxon>Tetractinellida</taxon>
        <taxon>Astrophorina</taxon>
        <taxon>Geodiidae</taxon>
        <taxon>Geodia</taxon>
    </lineage>
</organism>
<evidence type="ECO:0000256" key="3">
    <source>
        <dbReference type="ARBA" id="ARBA00022840"/>
    </source>
</evidence>